<dbReference type="InterPro" id="IPR025064">
    <property type="entry name" value="DUF4005"/>
</dbReference>
<keyword evidence="4" id="KW-1185">Reference proteome</keyword>
<dbReference type="EMBL" id="DUZY01000001">
    <property type="protein sequence ID" value="DAD20260.1"/>
    <property type="molecule type" value="Genomic_DNA"/>
</dbReference>
<evidence type="ECO:0000313" key="3">
    <source>
        <dbReference type="EMBL" id="DAD20260.1"/>
    </source>
</evidence>
<feature type="domain" description="DUF4005" evidence="2">
    <location>
        <begin position="38"/>
        <end position="60"/>
    </location>
</feature>
<comment type="caution">
    <text evidence="3">The sequence shown here is derived from an EMBL/GenBank/DDBJ whole genome shotgun (WGS) entry which is preliminary data.</text>
</comment>
<dbReference type="Proteomes" id="UP000607653">
    <property type="component" value="Unassembled WGS sequence"/>
</dbReference>
<dbReference type="Pfam" id="PF13178">
    <property type="entry name" value="DUF4005"/>
    <property type="match status" value="1"/>
</dbReference>
<evidence type="ECO:0000259" key="2">
    <source>
        <dbReference type="Pfam" id="PF13178"/>
    </source>
</evidence>
<dbReference type="AlphaFoldDB" id="A0A822XIP0"/>
<gene>
    <name evidence="3" type="ORF">HUJ06_021723</name>
</gene>
<protein>
    <recommendedName>
        <fullName evidence="2">DUF4005 domain-containing protein</fullName>
    </recommendedName>
</protein>
<evidence type="ECO:0000256" key="1">
    <source>
        <dbReference type="SAM" id="MobiDB-lite"/>
    </source>
</evidence>
<sequence length="103" mass="11225">MISMILSSFTGKLILAFMSYVTLPAQASFLPRKSLIHCSFKAKVRSYSAPKQRPEPGPRKKLSPHTLLAGVTGALDPPEFTNRGVLCAVENLHSSLVKLQSKS</sequence>
<proteinExistence type="predicted"/>
<name>A0A822XIP0_NELNU</name>
<organism evidence="3 4">
    <name type="scientific">Nelumbo nucifera</name>
    <name type="common">Sacred lotus</name>
    <dbReference type="NCBI Taxonomy" id="4432"/>
    <lineage>
        <taxon>Eukaryota</taxon>
        <taxon>Viridiplantae</taxon>
        <taxon>Streptophyta</taxon>
        <taxon>Embryophyta</taxon>
        <taxon>Tracheophyta</taxon>
        <taxon>Spermatophyta</taxon>
        <taxon>Magnoliopsida</taxon>
        <taxon>Proteales</taxon>
        <taxon>Nelumbonaceae</taxon>
        <taxon>Nelumbo</taxon>
    </lineage>
</organism>
<feature type="region of interest" description="Disordered" evidence="1">
    <location>
        <begin position="45"/>
        <end position="64"/>
    </location>
</feature>
<evidence type="ECO:0000313" key="4">
    <source>
        <dbReference type="Proteomes" id="UP000607653"/>
    </source>
</evidence>
<reference evidence="3 4" key="1">
    <citation type="journal article" date="2020" name="Mol. Biol. Evol.">
        <title>Distinct Expression and Methylation Patterns for Genes with Different Fates following a Single Whole-Genome Duplication in Flowering Plants.</title>
        <authorList>
            <person name="Shi T."/>
            <person name="Rahmani R.S."/>
            <person name="Gugger P.F."/>
            <person name="Wang M."/>
            <person name="Li H."/>
            <person name="Zhang Y."/>
            <person name="Li Z."/>
            <person name="Wang Q."/>
            <person name="Van de Peer Y."/>
            <person name="Marchal K."/>
            <person name="Chen J."/>
        </authorList>
    </citation>
    <scope>NUCLEOTIDE SEQUENCE [LARGE SCALE GENOMIC DNA]</scope>
    <source>
        <tissue evidence="3">Leaf</tissue>
    </source>
</reference>
<accession>A0A822XIP0</accession>